<dbReference type="InterPro" id="IPR029063">
    <property type="entry name" value="SAM-dependent_MTases_sf"/>
</dbReference>
<dbReference type="AlphaFoldDB" id="U5N7B1"/>
<organism evidence="2 3">
    <name type="scientific">Candidatus Symbiobacter mobilis CR</name>
    <dbReference type="NCBI Taxonomy" id="946483"/>
    <lineage>
        <taxon>Bacteria</taxon>
        <taxon>Pseudomonadati</taxon>
        <taxon>Pseudomonadota</taxon>
        <taxon>Betaproteobacteria</taxon>
        <taxon>Burkholderiales</taxon>
        <taxon>Comamonadaceae</taxon>
    </lineage>
</organism>
<dbReference type="CDD" id="cd02440">
    <property type="entry name" value="AdoMet_MTases"/>
    <property type="match status" value="1"/>
</dbReference>
<keyword evidence="2" id="KW-0808">Transferase</keyword>
<dbReference type="eggNOG" id="COG2226">
    <property type="taxonomic scope" value="Bacteria"/>
</dbReference>
<dbReference type="EMBL" id="CP004885">
    <property type="protein sequence ID" value="AGX86183.1"/>
    <property type="molecule type" value="Genomic_DNA"/>
</dbReference>
<dbReference type="Proteomes" id="UP000017184">
    <property type="component" value="Chromosome"/>
</dbReference>
<dbReference type="KEGG" id="cbx:Cenrod_0048"/>
<dbReference type="STRING" id="946483.Cenrod_0048"/>
<evidence type="ECO:0000259" key="1">
    <source>
        <dbReference type="Pfam" id="PF08241"/>
    </source>
</evidence>
<dbReference type="InterPro" id="IPR013216">
    <property type="entry name" value="Methyltransf_11"/>
</dbReference>
<keyword evidence="3" id="KW-1185">Reference proteome</keyword>
<protein>
    <submittedName>
        <fullName evidence="2">SAM-dependent methyltransferase</fullName>
    </submittedName>
</protein>
<keyword evidence="2" id="KW-0489">Methyltransferase</keyword>
<name>U5N7B1_9BURK</name>
<evidence type="ECO:0000313" key="2">
    <source>
        <dbReference type="EMBL" id="AGX86183.1"/>
    </source>
</evidence>
<reference evidence="2 3" key="1">
    <citation type="journal article" date="2013" name="Genome Biol.">
        <title>Genomic analysis reveals key aspects of prokaryotic symbiosis in the phototrophic consortium "Chlorochromatium aggregatum".</title>
        <authorList>
            <person name="Liu Z."/>
            <person name="Muller J."/>
            <person name="Li T."/>
            <person name="Alvey R.M."/>
            <person name="Vogl K."/>
            <person name="Frigaard N.U."/>
            <person name="Rockwell N.C."/>
            <person name="Boyd E.S."/>
            <person name="Tomsho L.P."/>
            <person name="Schuster S.C."/>
            <person name="Henke P."/>
            <person name="Rohde M."/>
            <person name="Overmann J."/>
            <person name="Bryant D.A."/>
        </authorList>
    </citation>
    <scope>NUCLEOTIDE SEQUENCE [LARGE SCALE GENOMIC DNA]</scope>
    <source>
        <strain evidence="2">CR</strain>
    </source>
</reference>
<dbReference type="HOGENOM" id="CLU_037990_14_1_4"/>
<accession>U5N7B1</accession>
<evidence type="ECO:0000313" key="3">
    <source>
        <dbReference type="Proteomes" id="UP000017184"/>
    </source>
</evidence>
<proteinExistence type="predicted"/>
<dbReference type="SUPFAM" id="SSF53335">
    <property type="entry name" value="S-adenosyl-L-methionine-dependent methyltransferases"/>
    <property type="match status" value="1"/>
</dbReference>
<dbReference type="OrthoDB" id="529208at2"/>
<feature type="domain" description="Methyltransferase type 11" evidence="1">
    <location>
        <begin position="44"/>
        <end position="128"/>
    </location>
</feature>
<dbReference type="Pfam" id="PF08241">
    <property type="entry name" value="Methyltransf_11"/>
    <property type="match status" value="1"/>
</dbReference>
<dbReference type="RefSeq" id="WP_022771006.1">
    <property type="nucleotide sequence ID" value="NC_022576.1"/>
</dbReference>
<sequence length="207" mass="22908">MAKTGPFDQYTDRYDYWFDRNQEIYLAELEAIRRAMPPHPVKGLEVGVGSGKFAAPFGIQIGVEPSANMACKAERLGISVFRNVAEHLPFADMEFEMVLMVATICFVDNVLASFQEAFRVLQPHGCMIVGFVDKESALGKKYIDHSTTSVFYKDATFFSVPEVVRYLTDAGFVDLTFQQTLIPGAKQGKVEDGWGQGAFVVAKGVKG</sequence>
<dbReference type="GO" id="GO:0032259">
    <property type="term" value="P:methylation"/>
    <property type="evidence" value="ECO:0007669"/>
    <property type="project" value="UniProtKB-KW"/>
</dbReference>
<dbReference type="GO" id="GO:0008757">
    <property type="term" value="F:S-adenosylmethionine-dependent methyltransferase activity"/>
    <property type="evidence" value="ECO:0007669"/>
    <property type="project" value="InterPro"/>
</dbReference>
<dbReference type="Gene3D" id="3.40.50.150">
    <property type="entry name" value="Vaccinia Virus protein VP39"/>
    <property type="match status" value="1"/>
</dbReference>
<gene>
    <name evidence="2" type="ORF">Cenrod_0048</name>
</gene>